<evidence type="ECO:0000313" key="2">
    <source>
        <dbReference type="Proteomes" id="UP000199475"/>
    </source>
</evidence>
<dbReference type="GO" id="GO:0006974">
    <property type="term" value="P:DNA damage response"/>
    <property type="evidence" value="ECO:0007669"/>
    <property type="project" value="TreeGrafter"/>
</dbReference>
<accession>A0A1G9JR26</accession>
<dbReference type="EMBL" id="FNGP01000002">
    <property type="protein sequence ID" value="SDL39756.1"/>
    <property type="molecule type" value="Genomic_DNA"/>
</dbReference>
<name>A0A1G9JR26_9ACTN</name>
<reference evidence="1 2" key="1">
    <citation type="submission" date="2016-10" db="EMBL/GenBank/DDBJ databases">
        <authorList>
            <person name="de Groot N.N."/>
        </authorList>
    </citation>
    <scope>NUCLEOTIDE SEQUENCE [LARGE SCALE GENOMIC DNA]</scope>
    <source>
        <strain evidence="1 2">CGMCC 1.9159</strain>
    </source>
</reference>
<protein>
    <recommendedName>
        <fullName evidence="3">SIMPL domain-containing protein</fullName>
    </recommendedName>
</protein>
<dbReference type="PANTHER" id="PTHR34387">
    <property type="entry name" value="SLR1258 PROTEIN"/>
    <property type="match status" value="1"/>
</dbReference>
<dbReference type="Proteomes" id="UP000199475">
    <property type="component" value="Unassembled WGS sequence"/>
</dbReference>
<evidence type="ECO:0008006" key="3">
    <source>
        <dbReference type="Google" id="ProtNLM"/>
    </source>
</evidence>
<evidence type="ECO:0000313" key="1">
    <source>
        <dbReference type="EMBL" id="SDL39756.1"/>
    </source>
</evidence>
<dbReference type="PANTHER" id="PTHR34387:SF2">
    <property type="entry name" value="SLR1258 PROTEIN"/>
    <property type="match status" value="1"/>
</dbReference>
<keyword evidence="2" id="KW-1185">Reference proteome</keyword>
<dbReference type="OrthoDB" id="3724496at2"/>
<organism evidence="1 2">
    <name type="scientific">Tessaracoccus oleiagri</name>
    <dbReference type="NCBI Taxonomy" id="686624"/>
    <lineage>
        <taxon>Bacteria</taxon>
        <taxon>Bacillati</taxon>
        <taxon>Actinomycetota</taxon>
        <taxon>Actinomycetes</taxon>
        <taxon>Propionibacteriales</taxon>
        <taxon>Propionibacteriaceae</taxon>
        <taxon>Tessaracoccus</taxon>
    </lineage>
</organism>
<proteinExistence type="predicted"/>
<dbReference type="InterPro" id="IPR007497">
    <property type="entry name" value="SIMPL/DUF541"/>
</dbReference>
<dbReference type="InterPro" id="IPR052022">
    <property type="entry name" value="26kDa_periplasmic_antigen"/>
</dbReference>
<gene>
    <name evidence="1" type="ORF">SAMN04488242_1407</name>
</gene>
<dbReference type="RefSeq" id="WP_093250343.1">
    <property type="nucleotide sequence ID" value="NZ_FNGP01000002.1"/>
</dbReference>
<dbReference type="STRING" id="686624.SAMN04488242_1407"/>
<dbReference type="AlphaFoldDB" id="A0A1G9JR26"/>
<dbReference type="Gene3D" id="3.30.70.2970">
    <property type="entry name" value="Protein of unknown function (DUF541), domain 2"/>
    <property type="match status" value="1"/>
</dbReference>
<sequence>MEIIIVGRAETLVEPELATLHLEVEYVGRDKKKVLAAAQERANALVAQLESLEGGVLEEFHTDGVRVFTQRPWGEERRRPAEHRASCTVDAVFRDFGTMSELMAEWGETEGLAVGHIRWDLTPKRRKEELAALTGRALDDAQARARLVARHYQLGMMHAKRVSDPGVDGAAEAPMFRAMAASMESGPVEVRPDRIRLAQQLKVTFEAQ</sequence>
<dbReference type="Pfam" id="PF04402">
    <property type="entry name" value="SIMPL"/>
    <property type="match status" value="1"/>
</dbReference>
<dbReference type="Gene3D" id="3.30.110.170">
    <property type="entry name" value="Protein of unknown function (DUF541), domain 1"/>
    <property type="match status" value="1"/>
</dbReference>